<dbReference type="AlphaFoldDB" id="A0AAE0KTM0"/>
<proteinExistence type="predicted"/>
<organism evidence="1 2">
    <name type="scientific">Cymbomonas tetramitiformis</name>
    <dbReference type="NCBI Taxonomy" id="36881"/>
    <lineage>
        <taxon>Eukaryota</taxon>
        <taxon>Viridiplantae</taxon>
        <taxon>Chlorophyta</taxon>
        <taxon>Pyramimonadophyceae</taxon>
        <taxon>Pyramimonadales</taxon>
        <taxon>Pyramimonadaceae</taxon>
        <taxon>Cymbomonas</taxon>
    </lineage>
</organism>
<sequence>MRVSQSTVWRLQRQEHELTRDLRHQRDRTRAAIVAHAITKMMRRPALPGKFKKAVMSRFMDTSQQEVVAKTASPERRESMAAGVRMFTADIPDAMLPRRTGQHDAHASMKAQAESTLKPHVLAAIEAIEKSTKSIPPIPGDKKKNRAWSILRNKAIKY</sequence>
<accession>A0AAE0KTM0</accession>
<evidence type="ECO:0000313" key="1">
    <source>
        <dbReference type="EMBL" id="KAK3260268.1"/>
    </source>
</evidence>
<dbReference type="EMBL" id="LGRX02017941">
    <property type="protein sequence ID" value="KAK3260268.1"/>
    <property type="molecule type" value="Genomic_DNA"/>
</dbReference>
<comment type="caution">
    <text evidence="1">The sequence shown here is derived from an EMBL/GenBank/DDBJ whole genome shotgun (WGS) entry which is preliminary data.</text>
</comment>
<dbReference type="Proteomes" id="UP001190700">
    <property type="component" value="Unassembled WGS sequence"/>
</dbReference>
<keyword evidence="2" id="KW-1185">Reference proteome</keyword>
<evidence type="ECO:0000313" key="2">
    <source>
        <dbReference type="Proteomes" id="UP001190700"/>
    </source>
</evidence>
<gene>
    <name evidence="1" type="ORF">CYMTET_30765</name>
</gene>
<reference evidence="1 2" key="1">
    <citation type="journal article" date="2015" name="Genome Biol. Evol.">
        <title>Comparative Genomics of a Bacterivorous Green Alga Reveals Evolutionary Causalities and Consequences of Phago-Mixotrophic Mode of Nutrition.</title>
        <authorList>
            <person name="Burns J.A."/>
            <person name="Paasch A."/>
            <person name="Narechania A."/>
            <person name="Kim E."/>
        </authorList>
    </citation>
    <scope>NUCLEOTIDE SEQUENCE [LARGE SCALE GENOMIC DNA]</scope>
    <source>
        <strain evidence="1 2">PLY_AMNH</strain>
    </source>
</reference>
<protein>
    <submittedName>
        <fullName evidence="1">Uncharacterized protein</fullName>
    </submittedName>
</protein>
<name>A0AAE0KTM0_9CHLO</name>